<protein>
    <submittedName>
        <fullName evidence="1">Uncharacterized protein</fullName>
    </submittedName>
</protein>
<proteinExistence type="predicted"/>
<reference evidence="1" key="1">
    <citation type="submission" date="2020-06" db="EMBL/GenBank/DDBJ databases">
        <title>Unique genomic features of the anaerobic methanotrophic archaea.</title>
        <authorList>
            <person name="Chadwick G.L."/>
            <person name="Skennerton C.T."/>
            <person name="Laso-Perez R."/>
            <person name="Leu A.O."/>
            <person name="Speth D.R."/>
            <person name="Yu H."/>
            <person name="Morgan-Lang C."/>
            <person name="Hatzenpichler R."/>
            <person name="Goudeau D."/>
            <person name="Malmstrom R."/>
            <person name="Brazelton W.J."/>
            <person name="Woyke T."/>
            <person name="Hallam S.J."/>
            <person name="Tyson G.W."/>
            <person name="Wegener G."/>
            <person name="Boetius A."/>
            <person name="Orphan V."/>
        </authorList>
    </citation>
    <scope>NUCLEOTIDE SEQUENCE</scope>
</reference>
<gene>
    <name evidence="1" type="ORF">HFIEAGJK_00026</name>
</gene>
<sequence>MQGAKIYDALCYRKAFSPEIKSRFITIIKKLFEHPLWVQETIQEEIAKTIEEL</sequence>
<dbReference type="AlphaFoldDB" id="A0A7G9Z7S5"/>
<accession>A0A7G9Z7S5</accession>
<evidence type="ECO:0000313" key="1">
    <source>
        <dbReference type="EMBL" id="QNO56309.1"/>
    </source>
</evidence>
<dbReference type="EMBL" id="MT631652">
    <property type="protein sequence ID" value="QNO56309.1"/>
    <property type="molecule type" value="Genomic_DNA"/>
</dbReference>
<name>A0A7G9Z7S5_9EURY</name>
<organism evidence="1">
    <name type="scientific">Candidatus Methanophaga sp. ANME-1 ERB7</name>
    <dbReference type="NCBI Taxonomy" id="2759913"/>
    <lineage>
        <taxon>Archaea</taxon>
        <taxon>Methanobacteriati</taxon>
        <taxon>Methanobacteriota</taxon>
        <taxon>Stenosarchaea group</taxon>
        <taxon>Methanomicrobia</taxon>
        <taxon>Candidatus Methanophagales</taxon>
        <taxon>Candidatus Methanophagaceae</taxon>
        <taxon>Candidatus Methanophaga</taxon>
    </lineage>
</organism>